<dbReference type="Gene3D" id="3.80.10.10">
    <property type="entry name" value="Ribonuclease Inhibitor"/>
    <property type="match status" value="1"/>
</dbReference>
<protein>
    <recommendedName>
        <fullName evidence="4">F-box domain-containing protein</fullName>
    </recommendedName>
</protein>
<evidence type="ECO:0008006" key="4">
    <source>
        <dbReference type="Google" id="ProtNLM"/>
    </source>
</evidence>
<comment type="caution">
    <text evidence="2">The sequence shown here is derived from an EMBL/GenBank/DDBJ whole genome shotgun (WGS) entry which is preliminary data.</text>
</comment>
<sequence length="539" mass="61811">MTMDPTAGSPSPEIFRTILCTRCKTEFVSQERRHDFDSTQEKFRARYLPSEYETAQISASIQDYQRDLESYDLEIQSLSRTLDALKKQREKLQDVINENWHLISAVRRLPVEVLMQIFTSTCADGGLVVSQKRIDAPALAVSQVCFTWQNIILHSPELWSSLIIDVTNGRWCVKELIKLYLNRSRDVPLTLYIFARCKWLADDGYYSSWPEGISCFAMSIVSILLQESARWNDVSISMHRKVMEKISAEFPSKYNLEQLQRLDVEWEPDSVINAGKHFVRMLAASDNLHTLALNDFDDLLFGDLLFGYQLKSVKKVALLGMVVDSDVAEFFDRLPNMEDLDIEDLEENYRPSEMSTLPQIISHSLKRLSLKFRPSMKASHFISISSFPCLTGLCLNRSLNSHPSETNGYATWLGNLKGLLHRSPCLERLEMEHKLFRTTTDILEILFTTPNLNYLKIIHSKYFINEQLFSGLTLETAAENSHTNILPRLTHLDIGFRNSRRGPIPPNAFTLALSRRGSVLEGYCDLESFHYGNTQLLTP</sequence>
<gene>
    <name evidence="2" type="ORF">VKT23_001585</name>
</gene>
<keyword evidence="3" id="KW-1185">Reference proteome</keyword>
<dbReference type="SUPFAM" id="SSF52047">
    <property type="entry name" value="RNI-like"/>
    <property type="match status" value="1"/>
</dbReference>
<feature type="coiled-coil region" evidence="1">
    <location>
        <begin position="61"/>
        <end position="98"/>
    </location>
</feature>
<keyword evidence="1" id="KW-0175">Coiled coil</keyword>
<proteinExistence type="predicted"/>
<dbReference type="Proteomes" id="UP001498398">
    <property type="component" value="Unassembled WGS sequence"/>
</dbReference>
<organism evidence="2 3">
    <name type="scientific">Marasmiellus scandens</name>
    <dbReference type="NCBI Taxonomy" id="2682957"/>
    <lineage>
        <taxon>Eukaryota</taxon>
        <taxon>Fungi</taxon>
        <taxon>Dikarya</taxon>
        <taxon>Basidiomycota</taxon>
        <taxon>Agaricomycotina</taxon>
        <taxon>Agaricomycetes</taxon>
        <taxon>Agaricomycetidae</taxon>
        <taxon>Agaricales</taxon>
        <taxon>Marasmiineae</taxon>
        <taxon>Omphalotaceae</taxon>
        <taxon>Marasmiellus</taxon>
    </lineage>
</organism>
<reference evidence="2 3" key="1">
    <citation type="submission" date="2024-01" db="EMBL/GenBank/DDBJ databases">
        <title>A draft genome for the cacao thread blight pathogen Marasmiellus scandens.</title>
        <authorList>
            <person name="Baruah I.K."/>
            <person name="Leung J."/>
            <person name="Bukari Y."/>
            <person name="Amoako-Attah I."/>
            <person name="Meinhardt L.W."/>
            <person name="Bailey B.A."/>
            <person name="Cohen S.P."/>
        </authorList>
    </citation>
    <scope>NUCLEOTIDE SEQUENCE [LARGE SCALE GENOMIC DNA]</scope>
    <source>
        <strain evidence="2 3">GH-19</strain>
    </source>
</reference>
<dbReference type="EMBL" id="JBANRG010000002">
    <property type="protein sequence ID" value="KAK7470145.1"/>
    <property type="molecule type" value="Genomic_DNA"/>
</dbReference>
<evidence type="ECO:0000256" key="1">
    <source>
        <dbReference type="SAM" id="Coils"/>
    </source>
</evidence>
<dbReference type="InterPro" id="IPR032675">
    <property type="entry name" value="LRR_dom_sf"/>
</dbReference>
<evidence type="ECO:0000313" key="3">
    <source>
        <dbReference type="Proteomes" id="UP001498398"/>
    </source>
</evidence>
<evidence type="ECO:0000313" key="2">
    <source>
        <dbReference type="EMBL" id="KAK7470145.1"/>
    </source>
</evidence>
<accession>A0ABR1JZA9</accession>
<name>A0ABR1JZA9_9AGAR</name>